<keyword evidence="2" id="KW-1185">Reference proteome</keyword>
<comment type="caution">
    <text evidence="1">The sequence shown here is derived from an EMBL/GenBank/DDBJ whole genome shotgun (WGS) entry which is preliminary data.</text>
</comment>
<proteinExistence type="predicted"/>
<dbReference type="AlphaFoldDB" id="A0AA87FH13"/>
<protein>
    <recommendedName>
        <fullName evidence="3">Phage protein</fullName>
    </recommendedName>
</protein>
<sequence length="320" mass="37701">MENRDARVNFFRLTPGRKGGINEFREVLESTFKNFETKKWSKIPTLRIDSDDYYIQAMQKRTLEEKFRGEFVYYWLITISRVNFDQEIVVADVSKTIDERRREIEHEENEGIVADTQIIFDPFRNILAVYARRGTINTYDLRRFICKLVDVKGLQFEIILNKDGYNRIENLDIVDQISYKVASPDNFKSYKDDTRDEFGDFKFAKQFQGEELFVVLKSNQLSKPSIKKKVKDLMTVDNIEIKALKVDGIADGVTDSIDLIKNKLYYSGKIFFEKEIDDQAAYGLLNTAFDVHYDFLKTKFKISRIESEEIHNEERKNEAK</sequence>
<reference evidence="1 2" key="1">
    <citation type="submission" date="2011-10" db="EMBL/GenBank/DDBJ databases">
        <title>The Genome Sequence of Enterococcus saccharolyticus 30_1.</title>
        <authorList>
            <consortium name="The Broad Institute Genome Sequencing Platform"/>
            <person name="Earl A."/>
            <person name="Ward D."/>
            <person name="Feldgarden M."/>
            <person name="Gevers D."/>
            <person name="Daigneault M."/>
            <person name="Strauss J."/>
            <person name="Allen-Vercoe E."/>
            <person name="Young S.K."/>
            <person name="Zeng Q."/>
            <person name="Gargeya S."/>
            <person name="Fitzgerald M."/>
            <person name="Haas B."/>
            <person name="Abouelleil A."/>
            <person name="Alvarado L."/>
            <person name="Arachchi H.M."/>
            <person name="Berlin A."/>
            <person name="Brown A."/>
            <person name="Chapman S.B."/>
            <person name="Chen Z."/>
            <person name="Dunbar C."/>
            <person name="Freedman E."/>
            <person name="Gearin G."/>
            <person name="Gellesch M."/>
            <person name="Goldberg J."/>
            <person name="Griggs A."/>
            <person name="Gujja S."/>
            <person name="Heiman D."/>
            <person name="Howarth C."/>
            <person name="Larson L."/>
            <person name="Lui A."/>
            <person name="MacDonald P.J.P."/>
            <person name="Montmayeur A."/>
            <person name="Murphy C."/>
            <person name="Neiman D."/>
            <person name="Pearson M."/>
            <person name="Priest M."/>
            <person name="Roberts A."/>
            <person name="Saif S."/>
            <person name="Shea T."/>
            <person name="Shenoy N."/>
            <person name="Sisk P."/>
            <person name="Stolte C."/>
            <person name="Sykes S."/>
            <person name="Wortman J."/>
            <person name="Nusbaum C."/>
            <person name="Birren B."/>
        </authorList>
    </citation>
    <scope>NUCLEOTIDE SEQUENCE [LARGE SCALE GENOMIC DNA]</scope>
    <source>
        <strain evidence="1 2">30_1</strain>
    </source>
</reference>
<evidence type="ECO:0000313" key="1">
    <source>
        <dbReference type="EMBL" id="EHG28452.1"/>
    </source>
</evidence>
<evidence type="ECO:0000313" key="2">
    <source>
        <dbReference type="Proteomes" id="UP000004393"/>
    </source>
</evidence>
<organism evidence="1 2">
    <name type="scientific">Enterococcus saccharolyticus 30_1</name>
    <dbReference type="NCBI Taxonomy" id="742813"/>
    <lineage>
        <taxon>Bacteria</taxon>
        <taxon>Bacillati</taxon>
        <taxon>Bacillota</taxon>
        <taxon>Bacilli</taxon>
        <taxon>Lactobacillales</taxon>
        <taxon>Enterococcaceae</taxon>
        <taxon>Enterococcus</taxon>
    </lineage>
</organism>
<accession>A0AA87FH13</accession>
<dbReference type="EMBL" id="ADLY01000037">
    <property type="protein sequence ID" value="EHG28452.1"/>
    <property type="molecule type" value="Genomic_DNA"/>
</dbReference>
<dbReference type="RefSeq" id="WP_005472086.1">
    <property type="nucleotide sequence ID" value="NZ_JH376940.1"/>
</dbReference>
<evidence type="ECO:0008006" key="3">
    <source>
        <dbReference type="Google" id="ProtNLM"/>
    </source>
</evidence>
<name>A0AA87FH13_9ENTE</name>
<dbReference type="Proteomes" id="UP000004393">
    <property type="component" value="Unassembled WGS sequence"/>
</dbReference>
<gene>
    <name evidence="1" type="ORF">HMPREF9478_01853</name>
</gene>